<evidence type="ECO:0000313" key="3">
    <source>
        <dbReference type="Proteomes" id="UP000217790"/>
    </source>
</evidence>
<proteinExistence type="predicted"/>
<name>A0A2H3CNW9_ARMGA</name>
<organism evidence="2 3">
    <name type="scientific">Armillaria gallica</name>
    <name type="common">Bulbous honey fungus</name>
    <name type="synonym">Armillaria bulbosa</name>
    <dbReference type="NCBI Taxonomy" id="47427"/>
    <lineage>
        <taxon>Eukaryota</taxon>
        <taxon>Fungi</taxon>
        <taxon>Dikarya</taxon>
        <taxon>Basidiomycota</taxon>
        <taxon>Agaricomycotina</taxon>
        <taxon>Agaricomycetes</taxon>
        <taxon>Agaricomycetidae</taxon>
        <taxon>Agaricales</taxon>
        <taxon>Marasmiineae</taxon>
        <taxon>Physalacriaceae</taxon>
        <taxon>Armillaria</taxon>
    </lineage>
</organism>
<evidence type="ECO:0000313" key="2">
    <source>
        <dbReference type="EMBL" id="PBK80088.1"/>
    </source>
</evidence>
<dbReference type="InParanoid" id="A0A2H3CNW9"/>
<evidence type="ECO:0008006" key="4">
    <source>
        <dbReference type="Google" id="ProtNLM"/>
    </source>
</evidence>
<sequence>MSTTSLALFGIWLWDRPCPLARACSLGDCVWRLEWRVRQSYNDKQNLTYHCNTKDRMPRHFSDLPPQYPLEGRLCSLIELYFLPASAVLEVAWP</sequence>
<dbReference type="Proteomes" id="UP000217790">
    <property type="component" value="Unassembled WGS sequence"/>
</dbReference>
<protein>
    <recommendedName>
        <fullName evidence="4">Secreted protein</fullName>
    </recommendedName>
</protein>
<gene>
    <name evidence="2" type="ORF">ARMGADRAFT_93854</name>
</gene>
<reference evidence="3" key="1">
    <citation type="journal article" date="2017" name="Nat. Ecol. Evol.">
        <title>Genome expansion and lineage-specific genetic innovations in the forest pathogenic fungi Armillaria.</title>
        <authorList>
            <person name="Sipos G."/>
            <person name="Prasanna A.N."/>
            <person name="Walter M.C."/>
            <person name="O'Connor E."/>
            <person name="Balint B."/>
            <person name="Krizsan K."/>
            <person name="Kiss B."/>
            <person name="Hess J."/>
            <person name="Varga T."/>
            <person name="Slot J."/>
            <person name="Riley R."/>
            <person name="Boka B."/>
            <person name="Rigling D."/>
            <person name="Barry K."/>
            <person name="Lee J."/>
            <person name="Mihaltcheva S."/>
            <person name="LaButti K."/>
            <person name="Lipzen A."/>
            <person name="Waldron R."/>
            <person name="Moloney N.M."/>
            <person name="Sperisen C."/>
            <person name="Kredics L."/>
            <person name="Vagvoelgyi C."/>
            <person name="Patrignani A."/>
            <person name="Fitzpatrick D."/>
            <person name="Nagy I."/>
            <person name="Doyle S."/>
            <person name="Anderson J.B."/>
            <person name="Grigoriev I.V."/>
            <person name="Gueldener U."/>
            <person name="Muensterkoetter M."/>
            <person name="Nagy L.G."/>
        </authorList>
    </citation>
    <scope>NUCLEOTIDE SEQUENCE [LARGE SCALE GENOMIC DNA]</scope>
    <source>
        <strain evidence="3">Ar21-2</strain>
    </source>
</reference>
<feature type="signal peptide" evidence="1">
    <location>
        <begin position="1"/>
        <end position="23"/>
    </location>
</feature>
<dbReference type="AlphaFoldDB" id="A0A2H3CNW9"/>
<evidence type="ECO:0000256" key="1">
    <source>
        <dbReference type="SAM" id="SignalP"/>
    </source>
</evidence>
<dbReference type="EMBL" id="KZ293753">
    <property type="protein sequence ID" value="PBK80088.1"/>
    <property type="molecule type" value="Genomic_DNA"/>
</dbReference>
<feature type="chain" id="PRO_5013937613" description="Secreted protein" evidence="1">
    <location>
        <begin position="24"/>
        <end position="94"/>
    </location>
</feature>
<keyword evidence="1" id="KW-0732">Signal</keyword>
<accession>A0A2H3CNW9</accession>
<keyword evidence="3" id="KW-1185">Reference proteome</keyword>